<comment type="caution">
    <text evidence="1">The sequence shown here is derived from an EMBL/GenBank/DDBJ whole genome shotgun (WGS) entry which is preliminary data.</text>
</comment>
<proteinExistence type="predicted"/>
<evidence type="ECO:0000313" key="1">
    <source>
        <dbReference type="EMBL" id="OJJ25076.1"/>
    </source>
</evidence>
<reference evidence="1" key="1">
    <citation type="submission" date="2016-10" db="EMBL/GenBank/DDBJ databases">
        <title>CRISPR-Cas defence system in Roseofilum reptotaenium: evidence of a bacteriophage-cyanobacterium arms race in the coral black band disease.</title>
        <authorList>
            <person name="Buerger P."/>
            <person name="Wood-Charlson E.M."/>
            <person name="Weynberg K.D."/>
            <person name="Willis B."/>
            <person name="Van Oppen M.J."/>
        </authorList>
    </citation>
    <scope>NUCLEOTIDE SEQUENCE [LARGE SCALE GENOMIC DNA]</scope>
    <source>
        <strain evidence="1">AO1-A</strain>
    </source>
</reference>
<accession>A0A1L9QR22</accession>
<dbReference type="Proteomes" id="UP000183940">
    <property type="component" value="Unassembled WGS sequence"/>
</dbReference>
<name>A0A1L9QR22_9CYAN</name>
<dbReference type="AlphaFoldDB" id="A0A1L9QR22"/>
<dbReference type="EMBL" id="MLAW01000022">
    <property type="protein sequence ID" value="OJJ25076.1"/>
    <property type="molecule type" value="Genomic_DNA"/>
</dbReference>
<sequence length="79" mass="9662">MPQLNLSNEQVIDLVKQLPHQQQLDLFQFLLLQQWRQWESLSRYGVEKARLVPQERGFDWDLITEEERDNFIDEILHQK</sequence>
<protein>
    <recommendedName>
        <fullName evidence="3">DUF2281 domain-containing protein</fullName>
    </recommendedName>
</protein>
<gene>
    <name evidence="1" type="ORF">BI308_13645</name>
</gene>
<organism evidence="1 2">
    <name type="scientific">Roseofilum reptotaenium AO1-A</name>
    <dbReference type="NCBI Taxonomy" id="1925591"/>
    <lineage>
        <taxon>Bacteria</taxon>
        <taxon>Bacillati</taxon>
        <taxon>Cyanobacteriota</taxon>
        <taxon>Cyanophyceae</taxon>
        <taxon>Desertifilales</taxon>
        <taxon>Desertifilaceae</taxon>
        <taxon>Roseofilum</taxon>
    </lineage>
</organism>
<keyword evidence="2" id="KW-1185">Reference proteome</keyword>
<evidence type="ECO:0000313" key="2">
    <source>
        <dbReference type="Proteomes" id="UP000183940"/>
    </source>
</evidence>
<evidence type="ECO:0008006" key="3">
    <source>
        <dbReference type="Google" id="ProtNLM"/>
    </source>
</evidence>